<dbReference type="CDD" id="cd06225">
    <property type="entry name" value="HAMP"/>
    <property type="match status" value="1"/>
</dbReference>
<evidence type="ECO:0000256" key="3">
    <source>
        <dbReference type="ARBA" id="ARBA00022692"/>
    </source>
</evidence>
<dbReference type="InterPro" id="IPR004089">
    <property type="entry name" value="MCPsignal_dom"/>
</dbReference>
<dbReference type="Pfam" id="PF00015">
    <property type="entry name" value="MCPsignal"/>
    <property type="match status" value="1"/>
</dbReference>
<dbReference type="GO" id="GO:0007165">
    <property type="term" value="P:signal transduction"/>
    <property type="evidence" value="ECO:0007669"/>
    <property type="project" value="UniProtKB-KW"/>
</dbReference>
<dbReference type="Pfam" id="PF00672">
    <property type="entry name" value="HAMP"/>
    <property type="match status" value="1"/>
</dbReference>
<feature type="domain" description="HAMP" evidence="11">
    <location>
        <begin position="287"/>
        <end position="341"/>
    </location>
</feature>
<evidence type="ECO:0000256" key="2">
    <source>
        <dbReference type="ARBA" id="ARBA00022475"/>
    </source>
</evidence>
<evidence type="ECO:0000256" key="7">
    <source>
        <dbReference type="ARBA" id="ARBA00029447"/>
    </source>
</evidence>
<dbReference type="SMART" id="SM00283">
    <property type="entry name" value="MA"/>
    <property type="match status" value="1"/>
</dbReference>
<evidence type="ECO:0000256" key="9">
    <source>
        <dbReference type="SAM" id="Phobius"/>
    </source>
</evidence>
<dbReference type="STRING" id="376489.A5892_03730"/>
<feature type="domain" description="Methyl-accepting transducer" evidence="10">
    <location>
        <begin position="346"/>
        <end position="575"/>
    </location>
</feature>
<dbReference type="PROSITE" id="PS50885">
    <property type="entry name" value="HAMP"/>
    <property type="match status" value="1"/>
</dbReference>
<comment type="similarity">
    <text evidence="7">Belongs to the methyl-accepting chemotaxis (MCP) protein family.</text>
</comment>
<keyword evidence="13" id="KW-1185">Reference proteome</keyword>
<dbReference type="InterPro" id="IPR051310">
    <property type="entry name" value="MCP_chemotaxis"/>
</dbReference>
<evidence type="ECO:0000256" key="5">
    <source>
        <dbReference type="ARBA" id="ARBA00023136"/>
    </source>
</evidence>
<feature type="transmembrane region" description="Helical" evidence="9">
    <location>
        <begin position="263"/>
        <end position="286"/>
    </location>
</feature>
<dbReference type="EMBL" id="CP015243">
    <property type="protein sequence ID" value="ANF56683.1"/>
    <property type="molecule type" value="Genomic_DNA"/>
</dbReference>
<evidence type="ECO:0000256" key="4">
    <source>
        <dbReference type="ARBA" id="ARBA00022989"/>
    </source>
</evidence>
<proteinExistence type="inferred from homology"/>
<dbReference type="CDD" id="cd11386">
    <property type="entry name" value="MCP_signal"/>
    <property type="match status" value="1"/>
</dbReference>
<dbReference type="Gene3D" id="3.30.450.20">
    <property type="entry name" value="PAS domain"/>
    <property type="match status" value="2"/>
</dbReference>
<keyword evidence="3 9" id="KW-0812">Transmembrane</keyword>
<protein>
    <recommendedName>
        <fullName evidence="14">Chemotaxis protein</fullName>
    </recommendedName>
</protein>
<keyword evidence="4 9" id="KW-1133">Transmembrane helix</keyword>
<evidence type="ECO:0000313" key="12">
    <source>
        <dbReference type="EMBL" id="ANF56683.1"/>
    </source>
</evidence>
<dbReference type="CDD" id="cd18773">
    <property type="entry name" value="PDC1_HK_sensor"/>
    <property type="match status" value="1"/>
</dbReference>
<sequence length="604" mass="64199">MRLSLRLRILICALLILLSTLTISSAFTYVQLNRESRSDIERNLETLSRAYALAFSEWIEHRSNTIGAIDAVSLEENLHGVLSRLQAIGGFSATYLGRANGQMETSVALDLPPDYDPRPRPWYQQALDSDVTVVTPPYQDASTDQLILTFARAARDGGTLLGVVGGDIALDTIVAEVGSIHPTEHSFALLVDGQGRIIAGRDSSLALTPFAELAPGFDPSSRQGEALIEGRQRLLHAESVPGTDWRLYLVLDLNDAASGARSVLTGMLVVAVLAASLGGLLLWAVLKPIFRRLDEVRSELEELASGDSDLTRRLPAGGHDEVARIARAFNAFIDRIHGLMIEVRGSSSRVAGAAVEMSSAGEELSRRSEQSAASLEQSAAAMEQLSSTLEQSADSAVRARRLADGAGEAAKRGTEEVARVVETMDDIGRAAAQISGIVEVIDGIAFQTNLLALNASVEAARAGEQGRGFSVVAEEVRRLAARSLEAAKDIRALITTSGERAASGAERVTHAREAIDAIVAQVVEVNGVVREISIALREQSNGVHEVNQAVTQLDGATQENARQVESSSHAAAQLRDEATRLAELVGGFRLDAGGAGVRAVLGSS</sequence>
<dbReference type="RefSeq" id="WP_064121658.1">
    <property type="nucleotide sequence ID" value="NZ_CP015243.1"/>
</dbReference>
<dbReference type="SMART" id="SM00304">
    <property type="entry name" value="HAMP"/>
    <property type="match status" value="1"/>
</dbReference>
<dbReference type="PANTHER" id="PTHR43531:SF16">
    <property type="entry name" value="METHYL-ACCEPTING CHEMOTAXIS PROTEIN II"/>
    <property type="match status" value="1"/>
</dbReference>
<evidence type="ECO:0000256" key="1">
    <source>
        <dbReference type="ARBA" id="ARBA00004651"/>
    </source>
</evidence>
<reference evidence="12 13" key="1">
    <citation type="submission" date="2016-04" db="EMBL/GenBank/DDBJ databases">
        <title>Complete Genome Sequence of Halotalea alkalilenta IHB B 13600.</title>
        <authorList>
            <person name="Swarnkar M.K."/>
            <person name="Sharma A."/>
            <person name="Kaushal K."/>
            <person name="Soni R."/>
            <person name="Rana S."/>
            <person name="Singh A.K."/>
            <person name="Gulati A."/>
        </authorList>
    </citation>
    <scope>NUCLEOTIDE SEQUENCE [LARGE SCALE GENOMIC DNA]</scope>
    <source>
        <strain evidence="12 13">IHB B 13600</strain>
    </source>
</reference>
<dbReference type="KEGG" id="haa:A5892_03730"/>
<evidence type="ECO:0000256" key="8">
    <source>
        <dbReference type="PROSITE-ProRule" id="PRU00284"/>
    </source>
</evidence>
<dbReference type="InterPro" id="IPR029151">
    <property type="entry name" value="Sensor-like_sf"/>
</dbReference>
<evidence type="ECO:0000313" key="13">
    <source>
        <dbReference type="Proteomes" id="UP000077875"/>
    </source>
</evidence>
<evidence type="ECO:0000259" key="11">
    <source>
        <dbReference type="PROSITE" id="PS50885"/>
    </source>
</evidence>
<dbReference type="InterPro" id="IPR003660">
    <property type="entry name" value="HAMP_dom"/>
</dbReference>
<dbReference type="Pfam" id="PF02743">
    <property type="entry name" value="dCache_1"/>
    <property type="match status" value="1"/>
</dbReference>
<dbReference type="PROSITE" id="PS50111">
    <property type="entry name" value="CHEMOTAXIS_TRANSDUC_2"/>
    <property type="match status" value="1"/>
</dbReference>
<keyword evidence="2" id="KW-1003">Cell membrane</keyword>
<dbReference type="FunFam" id="1.10.287.950:FF:000001">
    <property type="entry name" value="Methyl-accepting chemotaxis sensory transducer"/>
    <property type="match status" value="1"/>
</dbReference>
<organism evidence="12 13">
    <name type="scientific">Halotalea alkalilenta</name>
    <dbReference type="NCBI Taxonomy" id="376489"/>
    <lineage>
        <taxon>Bacteria</taxon>
        <taxon>Pseudomonadati</taxon>
        <taxon>Pseudomonadota</taxon>
        <taxon>Gammaproteobacteria</taxon>
        <taxon>Oceanospirillales</taxon>
        <taxon>Halomonadaceae</taxon>
        <taxon>Halotalea</taxon>
    </lineage>
</organism>
<evidence type="ECO:0000259" key="10">
    <source>
        <dbReference type="PROSITE" id="PS50111"/>
    </source>
</evidence>
<dbReference type="SUPFAM" id="SSF58104">
    <property type="entry name" value="Methyl-accepting chemotaxis protein (MCP) signaling domain"/>
    <property type="match status" value="1"/>
</dbReference>
<dbReference type="AlphaFoldDB" id="A0A172YBR2"/>
<dbReference type="SUPFAM" id="SSF103190">
    <property type="entry name" value="Sensory domain-like"/>
    <property type="match status" value="1"/>
</dbReference>
<keyword evidence="6 8" id="KW-0807">Transducer</keyword>
<dbReference type="PANTHER" id="PTHR43531">
    <property type="entry name" value="PROTEIN ICFG"/>
    <property type="match status" value="1"/>
</dbReference>
<gene>
    <name evidence="12" type="ORF">A5892_03730</name>
</gene>
<dbReference type="GO" id="GO:0005886">
    <property type="term" value="C:plasma membrane"/>
    <property type="evidence" value="ECO:0007669"/>
    <property type="project" value="UniProtKB-SubCell"/>
</dbReference>
<dbReference type="Proteomes" id="UP000077875">
    <property type="component" value="Chromosome"/>
</dbReference>
<dbReference type="GO" id="GO:0004888">
    <property type="term" value="F:transmembrane signaling receptor activity"/>
    <property type="evidence" value="ECO:0007669"/>
    <property type="project" value="TreeGrafter"/>
</dbReference>
<comment type="subcellular location">
    <subcellularLocation>
        <location evidence="1">Cell membrane</location>
        <topology evidence="1">Multi-pass membrane protein</topology>
    </subcellularLocation>
</comment>
<dbReference type="GO" id="GO:0006935">
    <property type="term" value="P:chemotaxis"/>
    <property type="evidence" value="ECO:0007669"/>
    <property type="project" value="TreeGrafter"/>
</dbReference>
<evidence type="ECO:0008006" key="14">
    <source>
        <dbReference type="Google" id="ProtNLM"/>
    </source>
</evidence>
<keyword evidence="5 9" id="KW-0472">Membrane</keyword>
<accession>A0A172YBR2</accession>
<dbReference type="InterPro" id="IPR033479">
    <property type="entry name" value="dCache_1"/>
</dbReference>
<evidence type="ECO:0000256" key="6">
    <source>
        <dbReference type="ARBA" id="ARBA00023224"/>
    </source>
</evidence>
<dbReference type="Gene3D" id="1.10.287.950">
    <property type="entry name" value="Methyl-accepting chemotaxis protein"/>
    <property type="match status" value="1"/>
</dbReference>
<name>A0A172YBR2_9GAMM</name>